<feature type="domain" description="HTH tetR-type" evidence="4">
    <location>
        <begin position="24"/>
        <end position="84"/>
    </location>
</feature>
<reference evidence="6" key="1">
    <citation type="journal article" date="2019" name="Int. J. Syst. Evol. Microbiol.">
        <title>The Global Catalogue of Microorganisms (GCM) 10K type strain sequencing project: providing services to taxonomists for standard genome sequencing and annotation.</title>
        <authorList>
            <consortium name="The Broad Institute Genomics Platform"/>
            <consortium name="The Broad Institute Genome Sequencing Center for Infectious Disease"/>
            <person name="Wu L."/>
            <person name="Ma J."/>
        </authorList>
    </citation>
    <scope>NUCLEOTIDE SEQUENCE [LARGE SCALE GENOMIC DNA]</scope>
    <source>
        <strain evidence="6">CGMCC 1.15341</strain>
    </source>
</reference>
<dbReference type="Pfam" id="PF09209">
    <property type="entry name" value="CecR_C"/>
    <property type="match status" value="1"/>
</dbReference>
<gene>
    <name evidence="5" type="ORF">GCM10011352_33900</name>
</gene>
<dbReference type="PANTHER" id="PTHR30055:SF235">
    <property type="entry name" value="TRANSCRIPTIONAL REGULATORY PROTEIN"/>
    <property type="match status" value="1"/>
</dbReference>
<evidence type="ECO:0000256" key="2">
    <source>
        <dbReference type="PROSITE-ProRule" id="PRU00335"/>
    </source>
</evidence>
<dbReference type="Gene3D" id="1.10.357.10">
    <property type="entry name" value="Tetracycline Repressor, domain 2"/>
    <property type="match status" value="1"/>
</dbReference>
<evidence type="ECO:0000313" key="6">
    <source>
        <dbReference type="Proteomes" id="UP000629025"/>
    </source>
</evidence>
<dbReference type="Proteomes" id="UP000629025">
    <property type="component" value="Unassembled WGS sequence"/>
</dbReference>
<dbReference type="PROSITE" id="PS50977">
    <property type="entry name" value="HTH_TETR_2"/>
    <property type="match status" value="1"/>
</dbReference>
<name>A0ABQ1KMK5_9GAMM</name>
<organism evidence="5 6">
    <name type="scientific">Marinobacterium zhoushanense</name>
    <dbReference type="NCBI Taxonomy" id="1679163"/>
    <lineage>
        <taxon>Bacteria</taxon>
        <taxon>Pseudomonadati</taxon>
        <taxon>Pseudomonadota</taxon>
        <taxon>Gammaproteobacteria</taxon>
        <taxon>Oceanospirillales</taxon>
        <taxon>Oceanospirillaceae</taxon>
        <taxon>Marinobacterium</taxon>
    </lineage>
</organism>
<dbReference type="InterPro" id="IPR036271">
    <property type="entry name" value="Tet_transcr_reg_TetR-rel_C_sf"/>
</dbReference>
<keyword evidence="1 2" id="KW-0238">DNA-binding</keyword>
<dbReference type="SUPFAM" id="SSF46689">
    <property type="entry name" value="Homeodomain-like"/>
    <property type="match status" value="1"/>
</dbReference>
<evidence type="ECO:0000256" key="3">
    <source>
        <dbReference type="SAM" id="MobiDB-lite"/>
    </source>
</evidence>
<evidence type="ECO:0000259" key="4">
    <source>
        <dbReference type="PROSITE" id="PS50977"/>
    </source>
</evidence>
<comment type="caution">
    <text evidence="5">The sequence shown here is derived from an EMBL/GenBank/DDBJ whole genome shotgun (WGS) entry which is preliminary data.</text>
</comment>
<dbReference type="InterPro" id="IPR015292">
    <property type="entry name" value="Tscrpt_reg_YbiH_C"/>
</dbReference>
<evidence type="ECO:0000313" key="5">
    <source>
        <dbReference type="EMBL" id="GGC04959.1"/>
    </source>
</evidence>
<accession>A0ABQ1KMK5</accession>
<dbReference type="InterPro" id="IPR001647">
    <property type="entry name" value="HTH_TetR"/>
</dbReference>
<dbReference type="PANTHER" id="PTHR30055">
    <property type="entry name" value="HTH-TYPE TRANSCRIPTIONAL REGULATOR RUTR"/>
    <property type="match status" value="1"/>
</dbReference>
<dbReference type="RefSeq" id="WP_188750499.1">
    <property type="nucleotide sequence ID" value="NZ_BMIJ01000007.1"/>
</dbReference>
<keyword evidence="6" id="KW-1185">Reference proteome</keyword>
<sequence length="224" mass="24603">MPKVENRSRLTPKASARRGRTDGDATRALILEAAGQLFAERGYQETTSKAICANAGTNIAAVNYHFGSRDELYLAVMSEVMQHLLNLDYLTQIASSGDAPEQKLGRMIDGLVHGLIEERSWHPRVWAREILTPSPLIGRILETETLPRVDIALPILSQITGIAVDDPKLRYSLLGVMSPALILMILNPELPTPLQPLYQRPADEVSAYIKTFVLAGLRALTPPG</sequence>
<proteinExistence type="predicted"/>
<protein>
    <submittedName>
        <fullName evidence="5">TetR family transcriptional regulator</fullName>
    </submittedName>
</protein>
<dbReference type="Pfam" id="PF00440">
    <property type="entry name" value="TetR_N"/>
    <property type="match status" value="1"/>
</dbReference>
<feature type="region of interest" description="Disordered" evidence="3">
    <location>
        <begin position="1"/>
        <end position="22"/>
    </location>
</feature>
<evidence type="ECO:0000256" key="1">
    <source>
        <dbReference type="ARBA" id="ARBA00023125"/>
    </source>
</evidence>
<dbReference type="InterPro" id="IPR009057">
    <property type="entry name" value="Homeodomain-like_sf"/>
</dbReference>
<dbReference type="EMBL" id="BMIJ01000007">
    <property type="protein sequence ID" value="GGC04959.1"/>
    <property type="molecule type" value="Genomic_DNA"/>
</dbReference>
<dbReference type="PRINTS" id="PR00455">
    <property type="entry name" value="HTHTETR"/>
</dbReference>
<dbReference type="SUPFAM" id="SSF48498">
    <property type="entry name" value="Tetracyclin repressor-like, C-terminal domain"/>
    <property type="match status" value="1"/>
</dbReference>
<feature type="DNA-binding region" description="H-T-H motif" evidence="2">
    <location>
        <begin position="47"/>
        <end position="66"/>
    </location>
</feature>
<dbReference type="InterPro" id="IPR050109">
    <property type="entry name" value="HTH-type_TetR-like_transc_reg"/>
</dbReference>